<protein>
    <recommendedName>
        <fullName evidence="6">UPF3 domain-containing protein</fullName>
    </recommendedName>
</protein>
<dbReference type="Proteomes" id="UP000828390">
    <property type="component" value="Unassembled WGS sequence"/>
</dbReference>
<evidence type="ECO:0000256" key="1">
    <source>
        <dbReference type="ARBA" id="ARBA00004123"/>
    </source>
</evidence>
<evidence type="ECO:0000313" key="7">
    <source>
        <dbReference type="EMBL" id="KAH3807139.1"/>
    </source>
</evidence>
<dbReference type="Pfam" id="PF03467">
    <property type="entry name" value="Smg4_UPF3"/>
    <property type="match status" value="1"/>
</dbReference>
<reference evidence="7" key="1">
    <citation type="journal article" date="2019" name="bioRxiv">
        <title>The Genome of the Zebra Mussel, Dreissena polymorpha: A Resource for Invasive Species Research.</title>
        <authorList>
            <person name="McCartney M.A."/>
            <person name="Auch B."/>
            <person name="Kono T."/>
            <person name="Mallez S."/>
            <person name="Zhang Y."/>
            <person name="Obille A."/>
            <person name="Becker A."/>
            <person name="Abrahante J.E."/>
            <person name="Garbe J."/>
            <person name="Badalamenti J.P."/>
            <person name="Herman A."/>
            <person name="Mangelson H."/>
            <person name="Liachko I."/>
            <person name="Sullivan S."/>
            <person name="Sone E.D."/>
            <person name="Koren S."/>
            <person name="Silverstein K.A.T."/>
            <person name="Beckman K.B."/>
            <person name="Gohl D.M."/>
        </authorList>
    </citation>
    <scope>NUCLEOTIDE SEQUENCE</scope>
    <source>
        <strain evidence="7">Duluth1</strain>
        <tissue evidence="7">Whole animal</tissue>
    </source>
</reference>
<gene>
    <name evidence="7" type="ORF">DPMN_135472</name>
</gene>
<dbReference type="InterPro" id="IPR039722">
    <property type="entry name" value="Upf3"/>
</dbReference>
<dbReference type="GO" id="GO:0000184">
    <property type="term" value="P:nuclear-transcribed mRNA catabolic process, nonsense-mediated decay"/>
    <property type="evidence" value="ECO:0007669"/>
    <property type="project" value="UniProtKB-KW"/>
</dbReference>
<accession>A0A9D4JEQ0</accession>
<reference evidence="7" key="2">
    <citation type="submission" date="2020-11" db="EMBL/GenBank/DDBJ databases">
        <authorList>
            <person name="McCartney M.A."/>
            <person name="Auch B."/>
            <person name="Kono T."/>
            <person name="Mallez S."/>
            <person name="Becker A."/>
            <person name="Gohl D.M."/>
            <person name="Silverstein K.A.T."/>
            <person name="Koren S."/>
            <person name="Bechman K.B."/>
            <person name="Herman A."/>
            <person name="Abrahante J.E."/>
            <person name="Garbe J."/>
        </authorList>
    </citation>
    <scope>NUCLEOTIDE SEQUENCE</scope>
    <source>
        <strain evidence="7">Duluth1</strain>
        <tissue evidence="7">Whole animal</tissue>
    </source>
</reference>
<sequence length="72" mass="8442">MTQDPEVKSKLSDKRRPKDLPPTKVVIRRLPPTLTGDQLLEQVSPLPNYDFFYFMKADLRQDWAVFDINFSS</sequence>
<evidence type="ECO:0000259" key="6">
    <source>
        <dbReference type="Pfam" id="PF03467"/>
    </source>
</evidence>
<organism evidence="7 8">
    <name type="scientific">Dreissena polymorpha</name>
    <name type="common">Zebra mussel</name>
    <name type="synonym">Mytilus polymorpha</name>
    <dbReference type="NCBI Taxonomy" id="45954"/>
    <lineage>
        <taxon>Eukaryota</taxon>
        <taxon>Metazoa</taxon>
        <taxon>Spiralia</taxon>
        <taxon>Lophotrochozoa</taxon>
        <taxon>Mollusca</taxon>
        <taxon>Bivalvia</taxon>
        <taxon>Autobranchia</taxon>
        <taxon>Heteroconchia</taxon>
        <taxon>Euheterodonta</taxon>
        <taxon>Imparidentia</taxon>
        <taxon>Neoheterodontei</taxon>
        <taxon>Myida</taxon>
        <taxon>Dreissenoidea</taxon>
        <taxon>Dreissenidae</taxon>
        <taxon>Dreissena</taxon>
    </lineage>
</organism>
<dbReference type="Gene3D" id="3.30.70.330">
    <property type="match status" value="1"/>
</dbReference>
<dbReference type="PANTHER" id="PTHR13112:SF0">
    <property type="entry name" value="FI21285P1"/>
    <property type="match status" value="1"/>
</dbReference>
<dbReference type="PANTHER" id="PTHR13112">
    <property type="entry name" value="UPF3 REGULATOR OF NONSENSE TRANSCRIPTS-LIKE PROTEIN"/>
    <property type="match status" value="1"/>
</dbReference>
<name>A0A9D4JEQ0_DREPO</name>
<evidence type="ECO:0000256" key="2">
    <source>
        <dbReference type="ARBA" id="ARBA00005991"/>
    </source>
</evidence>
<feature type="compositionally biased region" description="Basic and acidic residues" evidence="5">
    <location>
        <begin position="1"/>
        <end position="21"/>
    </location>
</feature>
<keyword evidence="4" id="KW-0539">Nucleus</keyword>
<evidence type="ECO:0000313" key="8">
    <source>
        <dbReference type="Proteomes" id="UP000828390"/>
    </source>
</evidence>
<dbReference type="GO" id="GO:0005737">
    <property type="term" value="C:cytoplasm"/>
    <property type="evidence" value="ECO:0007669"/>
    <property type="project" value="TreeGrafter"/>
</dbReference>
<feature type="domain" description="UPF3" evidence="6">
    <location>
        <begin position="22"/>
        <end position="62"/>
    </location>
</feature>
<keyword evidence="8" id="KW-1185">Reference proteome</keyword>
<dbReference type="GO" id="GO:0045727">
    <property type="term" value="P:positive regulation of translation"/>
    <property type="evidence" value="ECO:0007669"/>
    <property type="project" value="TreeGrafter"/>
</dbReference>
<dbReference type="AlphaFoldDB" id="A0A9D4JEQ0"/>
<dbReference type="GO" id="GO:0005730">
    <property type="term" value="C:nucleolus"/>
    <property type="evidence" value="ECO:0007669"/>
    <property type="project" value="TreeGrafter"/>
</dbReference>
<dbReference type="InterPro" id="IPR005120">
    <property type="entry name" value="UPF3_dom"/>
</dbReference>
<comment type="subcellular location">
    <subcellularLocation>
        <location evidence="1">Nucleus</location>
    </subcellularLocation>
</comment>
<dbReference type="SUPFAM" id="SSF54928">
    <property type="entry name" value="RNA-binding domain, RBD"/>
    <property type="match status" value="1"/>
</dbReference>
<comment type="similarity">
    <text evidence="2">Belongs to the RENT3 family.</text>
</comment>
<feature type="region of interest" description="Disordered" evidence="5">
    <location>
        <begin position="1"/>
        <end position="22"/>
    </location>
</feature>
<evidence type="ECO:0000256" key="5">
    <source>
        <dbReference type="SAM" id="MobiDB-lite"/>
    </source>
</evidence>
<proteinExistence type="inferred from homology"/>
<keyword evidence="3" id="KW-0866">Nonsense-mediated mRNA decay</keyword>
<dbReference type="InterPro" id="IPR035979">
    <property type="entry name" value="RBD_domain_sf"/>
</dbReference>
<dbReference type="GO" id="GO:0003729">
    <property type="term" value="F:mRNA binding"/>
    <property type="evidence" value="ECO:0007669"/>
    <property type="project" value="TreeGrafter"/>
</dbReference>
<dbReference type="EMBL" id="JAIWYP010000006">
    <property type="protein sequence ID" value="KAH3807139.1"/>
    <property type="molecule type" value="Genomic_DNA"/>
</dbReference>
<evidence type="ECO:0000256" key="4">
    <source>
        <dbReference type="ARBA" id="ARBA00023242"/>
    </source>
</evidence>
<comment type="caution">
    <text evidence="7">The sequence shown here is derived from an EMBL/GenBank/DDBJ whole genome shotgun (WGS) entry which is preliminary data.</text>
</comment>
<dbReference type="InterPro" id="IPR012677">
    <property type="entry name" value="Nucleotide-bd_a/b_plait_sf"/>
</dbReference>
<evidence type="ECO:0000256" key="3">
    <source>
        <dbReference type="ARBA" id="ARBA00023161"/>
    </source>
</evidence>